<organism evidence="4 5">
    <name type="scientific">Parvularcula dongshanensis</name>
    <dbReference type="NCBI Taxonomy" id="1173995"/>
    <lineage>
        <taxon>Bacteria</taxon>
        <taxon>Pseudomonadati</taxon>
        <taxon>Pseudomonadota</taxon>
        <taxon>Alphaproteobacteria</taxon>
        <taxon>Parvularculales</taxon>
        <taxon>Parvularculaceae</taxon>
        <taxon>Parvularcula</taxon>
    </lineage>
</organism>
<evidence type="ECO:0000256" key="2">
    <source>
        <dbReference type="SAM" id="SignalP"/>
    </source>
</evidence>
<comment type="caution">
    <text evidence="4">The sequence shown here is derived from an EMBL/GenBank/DDBJ whole genome shotgun (WGS) entry which is preliminary data.</text>
</comment>
<dbReference type="InterPro" id="IPR001677">
    <property type="entry name" value="TbpB_B_D"/>
</dbReference>
<feature type="region of interest" description="Disordered" evidence="1">
    <location>
        <begin position="26"/>
        <end position="47"/>
    </location>
</feature>
<protein>
    <recommendedName>
        <fullName evidence="3">Transferrin-binding protein B C-lobe/N-lobe beta-barrel domain-containing protein</fullName>
    </recommendedName>
</protein>
<feature type="chain" id="PRO_5032923830" description="Transferrin-binding protein B C-lobe/N-lobe beta-barrel domain-containing protein" evidence="2">
    <location>
        <begin position="24"/>
        <end position="534"/>
    </location>
</feature>
<name>A0A840I1S3_9PROT</name>
<proteinExistence type="predicted"/>
<dbReference type="SUPFAM" id="SSF56925">
    <property type="entry name" value="OMPA-like"/>
    <property type="match status" value="1"/>
</dbReference>
<dbReference type="Gene3D" id="2.40.160.90">
    <property type="match status" value="1"/>
</dbReference>
<evidence type="ECO:0000313" key="5">
    <source>
        <dbReference type="Proteomes" id="UP000563524"/>
    </source>
</evidence>
<evidence type="ECO:0000259" key="3">
    <source>
        <dbReference type="Pfam" id="PF01298"/>
    </source>
</evidence>
<dbReference type="Proteomes" id="UP000563524">
    <property type="component" value="Unassembled WGS sequence"/>
</dbReference>
<dbReference type="RefSeq" id="WP_183815739.1">
    <property type="nucleotide sequence ID" value="NZ_JACHOB010000001.1"/>
</dbReference>
<keyword evidence="5" id="KW-1185">Reference proteome</keyword>
<dbReference type="PROSITE" id="PS51257">
    <property type="entry name" value="PROKAR_LIPOPROTEIN"/>
    <property type="match status" value="1"/>
</dbReference>
<feature type="domain" description="Transferrin-binding protein B C-lobe/N-lobe beta-barrel" evidence="3">
    <location>
        <begin position="395"/>
        <end position="525"/>
    </location>
</feature>
<keyword evidence="2" id="KW-0732">Signal</keyword>
<feature type="signal peptide" evidence="2">
    <location>
        <begin position="1"/>
        <end position="23"/>
    </location>
</feature>
<evidence type="ECO:0000313" key="4">
    <source>
        <dbReference type="EMBL" id="MBB4658138.1"/>
    </source>
</evidence>
<dbReference type="InterPro" id="IPR011250">
    <property type="entry name" value="OMP/PagP_B-barrel"/>
</dbReference>
<gene>
    <name evidence="4" type="ORF">GGQ59_000638</name>
</gene>
<evidence type="ECO:0000256" key="1">
    <source>
        <dbReference type="SAM" id="MobiDB-lite"/>
    </source>
</evidence>
<accession>A0A840I1S3</accession>
<dbReference type="Pfam" id="PF01298">
    <property type="entry name" value="TbpB_B_D"/>
    <property type="match status" value="1"/>
</dbReference>
<sequence length="534" mass="54988">MNRTSLRSSFLLGAGLLGLAACASTTDGGGSTGSPTPVIDPTSGTPAAPKNLVLERTSFRYGGGGPERSETYDVSTRTLDIAYAESGAYVYRDTVLARAETGQSMSYDAATNEFTFSIDHAGSSFDAIAAEGGTAVVFDETFGPLLLLTPKALADLSNGLSAVYVATQPAAYTQVDQTFIGGDVARADQYLSAVAAIGSEETGLSRLSSWSNQLSDLGMAETATTERRLGALPILVALDPDAYGAPSSVENAPDLAAAYLISISTSDFTAAQDAAPAATRLVIADVLDAMPESLGINPASLSASGSGMMLVESLEALGNRQSSALMASVDEATALIEESPGFYYEADGVTYVQYRIDGAVAPTRFVAAGAWYKGTEDGMQAGHLVFGELTDADEMPLTGTATYQGTIYGSVARQNDIQDLRGGLNMRTDFATGALDMDLDANIAYRDGEGVTRYVDYATFAGAGSIDGATFGGHMTGTLDRGVADGTNVLEGSFDGHFYGPTAQEIGGTFEFTGAEAAAAGAFVGRDTASGPEG</sequence>
<dbReference type="AlphaFoldDB" id="A0A840I1S3"/>
<reference evidence="4 5" key="1">
    <citation type="submission" date="2020-08" db="EMBL/GenBank/DDBJ databases">
        <title>Genomic Encyclopedia of Type Strains, Phase IV (KMG-IV): sequencing the most valuable type-strain genomes for metagenomic binning, comparative biology and taxonomic classification.</title>
        <authorList>
            <person name="Goeker M."/>
        </authorList>
    </citation>
    <scope>NUCLEOTIDE SEQUENCE [LARGE SCALE GENOMIC DNA]</scope>
    <source>
        <strain evidence="4 5">DSM 102850</strain>
    </source>
</reference>
<dbReference type="EMBL" id="JACHOB010000001">
    <property type="protein sequence ID" value="MBB4658138.1"/>
    <property type="molecule type" value="Genomic_DNA"/>
</dbReference>